<sequence length="190" mass="21135">MAYLNSTLEEAIYMKPPEGSGVAPSQVYKVVKGLYGLKKSGWEWNLEFDKSLQHIGFFQVECAPCIYTKGHGEDLVIVAIYIDDTLVIGPKLEAVLGVKKQIGQKWKMEDSGEVTHLLSIKISRDHTEHTMTIGQAGYIDQVIKKHLDKCTRPAAAPMQESPEGTAVASKAQQKEYLIIISKLLWIANSM</sequence>
<dbReference type="EMBL" id="CAGI01000076">
    <property type="protein sequence ID" value="CCF48078.1"/>
    <property type="molecule type" value="Genomic_DNA"/>
</dbReference>
<dbReference type="STRING" id="1128400.I2FMD5"/>
<name>I2FMD5_USTHO</name>
<dbReference type="HOGENOM" id="CLU_001650_10_2_1"/>
<dbReference type="Pfam" id="PF07727">
    <property type="entry name" value="RVT_2"/>
    <property type="match status" value="1"/>
</dbReference>
<gene>
    <name evidence="2" type="ORF">UHOR_12673</name>
</gene>
<dbReference type="OrthoDB" id="3344688at2759"/>
<proteinExistence type="predicted"/>
<protein>
    <recommendedName>
        <fullName evidence="1">Reverse transcriptase Ty1/copia-type domain-containing protein</fullName>
    </recommendedName>
</protein>
<evidence type="ECO:0000259" key="1">
    <source>
        <dbReference type="Pfam" id="PF07727"/>
    </source>
</evidence>
<dbReference type="eggNOG" id="KOG0017">
    <property type="taxonomic scope" value="Eukaryota"/>
</dbReference>
<keyword evidence="3" id="KW-1185">Reference proteome</keyword>
<organism evidence="2 3">
    <name type="scientific">Ustilago hordei</name>
    <name type="common">Barley covered smut fungus</name>
    <dbReference type="NCBI Taxonomy" id="120017"/>
    <lineage>
        <taxon>Eukaryota</taxon>
        <taxon>Fungi</taxon>
        <taxon>Dikarya</taxon>
        <taxon>Basidiomycota</taxon>
        <taxon>Ustilaginomycotina</taxon>
        <taxon>Ustilaginomycetes</taxon>
        <taxon>Ustilaginales</taxon>
        <taxon>Ustilaginaceae</taxon>
        <taxon>Ustilago</taxon>
    </lineage>
</organism>
<dbReference type="InterPro" id="IPR013103">
    <property type="entry name" value="RVT_2"/>
</dbReference>
<feature type="domain" description="Reverse transcriptase Ty1/copia-type" evidence="1">
    <location>
        <begin position="2"/>
        <end position="158"/>
    </location>
</feature>
<evidence type="ECO:0000313" key="2">
    <source>
        <dbReference type="EMBL" id="CCF48078.1"/>
    </source>
</evidence>
<dbReference type="Proteomes" id="UP000006174">
    <property type="component" value="Unassembled WGS sequence"/>
</dbReference>
<dbReference type="OMA" id="LWIANSM"/>
<dbReference type="AlphaFoldDB" id="I2FMD5"/>
<accession>I2FMD5</accession>
<evidence type="ECO:0000313" key="3">
    <source>
        <dbReference type="Proteomes" id="UP000006174"/>
    </source>
</evidence>
<reference evidence="2 3" key="1">
    <citation type="journal article" date="2012" name="Plant Cell">
        <title>Genome comparison of barley and maize smut fungi reveals targeted loss of RNA silencing components and species-specific presence of transposable elements.</title>
        <authorList>
            <person name="Laurie J.D."/>
            <person name="Ali S."/>
            <person name="Linning R."/>
            <person name="Mannhaupt G."/>
            <person name="Wong P."/>
            <person name="Gueldener U."/>
            <person name="Muensterkoetter M."/>
            <person name="Moore R."/>
            <person name="Kahmann R."/>
            <person name="Bakkeren G."/>
            <person name="Schirawski J."/>
        </authorList>
    </citation>
    <scope>NUCLEOTIDE SEQUENCE [LARGE SCALE GENOMIC DNA]</scope>
    <source>
        <strain evidence="3">Uh4875-4</strain>
    </source>
</reference>
<comment type="caution">
    <text evidence="2">The sequence shown here is derived from an EMBL/GenBank/DDBJ whole genome shotgun (WGS) entry which is preliminary data.</text>
</comment>